<keyword evidence="4" id="KW-1185">Reference proteome</keyword>
<reference evidence="3" key="2">
    <citation type="submission" date="2022-10" db="EMBL/GenBank/DDBJ databases">
        <authorList>
            <consortium name="ENA_rothamsted_submissions"/>
            <consortium name="culmorum"/>
            <person name="King R."/>
        </authorList>
    </citation>
    <scope>NUCLEOTIDE SEQUENCE</scope>
</reference>
<sequence>MSGSYWQHEFMEWNQRVSHLLQSGECCDCTFLVGSEPNRSRLKAHKVILAAASPVFMAMFYGSMAEKGPIEILDLQPEDFETILQYIYTKNASFCSVEKTFSVYYGAKKYMLQSLEKECLLFISLNINPQNICRVYKFARFNDEIQLLDQCVQILTTKTKEVVHNWSLEQDDIGILLTLLSYESLNIGSELDLFQAVEKYFNTYTPRKRILDSYDSLIRKTKKCPHGGDSPAHKFNVKQAVNEAGPSKSEINNREVTQSSSKKANQRESSVECTEDVEKYNCKSNDGEANLSCIFDPNSSNGMRYFETIYTYS</sequence>
<dbReference type="PROSITE" id="PS50097">
    <property type="entry name" value="BTB"/>
    <property type="match status" value="1"/>
</dbReference>
<reference evidence="3" key="1">
    <citation type="submission" date="2021-12" db="EMBL/GenBank/DDBJ databases">
        <authorList>
            <person name="King R."/>
        </authorList>
    </citation>
    <scope>NUCLEOTIDE SEQUENCE</scope>
</reference>
<feature type="compositionally biased region" description="Polar residues" evidence="1">
    <location>
        <begin position="254"/>
        <end position="264"/>
    </location>
</feature>
<dbReference type="AlphaFoldDB" id="A0A9N9QWI2"/>
<dbReference type="Pfam" id="PF00651">
    <property type="entry name" value="BTB"/>
    <property type="match status" value="1"/>
</dbReference>
<protein>
    <recommendedName>
        <fullName evidence="2">BTB domain-containing protein</fullName>
    </recommendedName>
</protein>
<dbReference type="GO" id="GO:0000932">
    <property type="term" value="C:P-body"/>
    <property type="evidence" value="ECO:0007669"/>
    <property type="project" value="TreeGrafter"/>
</dbReference>
<dbReference type="OrthoDB" id="45365at2759"/>
<dbReference type="SUPFAM" id="SSF54695">
    <property type="entry name" value="POZ domain"/>
    <property type="match status" value="1"/>
</dbReference>
<dbReference type="Gene3D" id="3.30.710.10">
    <property type="entry name" value="Potassium Channel Kv1.1, Chain A"/>
    <property type="match status" value="1"/>
</dbReference>
<dbReference type="InterPro" id="IPR000210">
    <property type="entry name" value="BTB/POZ_dom"/>
</dbReference>
<dbReference type="InterPro" id="IPR011333">
    <property type="entry name" value="SKP1/BTB/POZ_sf"/>
</dbReference>
<dbReference type="Proteomes" id="UP001153714">
    <property type="component" value="Chromosome 12"/>
</dbReference>
<dbReference type="EMBL" id="OU893343">
    <property type="protein sequence ID" value="CAG9784721.1"/>
    <property type="molecule type" value="Genomic_DNA"/>
</dbReference>
<organism evidence="3 4">
    <name type="scientific">Diatraea saccharalis</name>
    <name type="common">sugarcane borer</name>
    <dbReference type="NCBI Taxonomy" id="40085"/>
    <lineage>
        <taxon>Eukaryota</taxon>
        <taxon>Metazoa</taxon>
        <taxon>Ecdysozoa</taxon>
        <taxon>Arthropoda</taxon>
        <taxon>Hexapoda</taxon>
        <taxon>Insecta</taxon>
        <taxon>Pterygota</taxon>
        <taxon>Neoptera</taxon>
        <taxon>Endopterygota</taxon>
        <taxon>Lepidoptera</taxon>
        <taxon>Glossata</taxon>
        <taxon>Ditrysia</taxon>
        <taxon>Pyraloidea</taxon>
        <taxon>Crambidae</taxon>
        <taxon>Crambinae</taxon>
        <taxon>Diatraea</taxon>
    </lineage>
</organism>
<evidence type="ECO:0000313" key="3">
    <source>
        <dbReference type="EMBL" id="CAG9784721.1"/>
    </source>
</evidence>
<dbReference type="Pfam" id="PF07707">
    <property type="entry name" value="BACK"/>
    <property type="match status" value="1"/>
</dbReference>
<accession>A0A9N9QWI2</accession>
<evidence type="ECO:0000313" key="4">
    <source>
        <dbReference type="Proteomes" id="UP001153714"/>
    </source>
</evidence>
<dbReference type="GO" id="GO:0005829">
    <property type="term" value="C:cytosol"/>
    <property type="evidence" value="ECO:0007669"/>
    <property type="project" value="TreeGrafter"/>
</dbReference>
<dbReference type="PANTHER" id="PTHR45774:SF3">
    <property type="entry name" value="BTB (POZ) DOMAIN-CONTAINING 2B-RELATED"/>
    <property type="match status" value="1"/>
</dbReference>
<evidence type="ECO:0000256" key="1">
    <source>
        <dbReference type="SAM" id="MobiDB-lite"/>
    </source>
</evidence>
<proteinExistence type="predicted"/>
<feature type="region of interest" description="Disordered" evidence="1">
    <location>
        <begin position="243"/>
        <end position="270"/>
    </location>
</feature>
<evidence type="ECO:0000259" key="2">
    <source>
        <dbReference type="PROSITE" id="PS50097"/>
    </source>
</evidence>
<dbReference type="SMART" id="SM00225">
    <property type="entry name" value="BTB"/>
    <property type="match status" value="1"/>
</dbReference>
<dbReference type="InterPro" id="IPR011705">
    <property type="entry name" value="BACK"/>
</dbReference>
<gene>
    <name evidence="3" type="ORF">DIATSA_LOCUS2795</name>
</gene>
<dbReference type="GO" id="GO:0022008">
    <property type="term" value="P:neurogenesis"/>
    <property type="evidence" value="ECO:0007669"/>
    <property type="project" value="TreeGrafter"/>
</dbReference>
<feature type="domain" description="BTB" evidence="2">
    <location>
        <begin position="27"/>
        <end position="96"/>
    </location>
</feature>
<dbReference type="PANTHER" id="PTHR45774">
    <property type="entry name" value="BTB/POZ DOMAIN-CONTAINING"/>
    <property type="match status" value="1"/>
</dbReference>
<name>A0A9N9QWI2_9NEOP</name>
<dbReference type="Gene3D" id="1.25.40.420">
    <property type="match status" value="1"/>
</dbReference>